<dbReference type="EMBL" id="KN823160">
    <property type="protein sequence ID" value="KIO20816.1"/>
    <property type="molecule type" value="Genomic_DNA"/>
</dbReference>
<keyword evidence="2" id="KW-0812">Transmembrane</keyword>
<protein>
    <submittedName>
        <fullName evidence="3">Uncharacterized protein</fullName>
    </submittedName>
</protein>
<dbReference type="AlphaFoldDB" id="A0A0C3Q8T1"/>
<evidence type="ECO:0000256" key="1">
    <source>
        <dbReference type="SAM" id="MobiDB-lite"/>
    </source>
</evidence>
<dbReference type="Proteomes" id="UP000054248">
    <property type="component" value="Unassembled WGS sequence"/>
</dbReference>
<name>A0A0C3Q8T1_9AGAM</name>
<evidence type="ECO:0000313" key="4">
    <source>
        <dbReference type="Proteomes" id="UP000054248"/>
    </source>
</evidence>
<organism evidence="3 4">
    <name type="scientific">Tulasnella calospora MUT 4182</name>
    <dbReference type="NCBI Taxonomy" id="1051891"/>
    <lineage>
        <taxon>Eukaryota</taxon>
        <taxon>Fungi</taxon>
        <taxon>Dikarya</taxon>
        <taxon>Basidiomycota</taxon>
        <taxon>Agaricomycotina</taxon>
        <taxon>Agaricomycetes</taxon>
        <taxon>Cantharellales</taxon>
        <taxon>Tulasnellaceae</taxon>
        <taxon>Tulasnella</taxon>
    </lineage>
</organism>
<keyword evidence="4" id="KW-1185">Reference proteome</keyword>
<dbReference type="HOGENOM" id="CLU_2470723_0_0_1"/>
<reference evidence="3 4" key="1">
    <citation type="submission" date="2014-04" db="EMBL/GenBank/DDBJ databases">
        <authorList>
            <consortium name="DOE Joint Genome Institute"/>
            <person name="Kuo A."/>
            <person name="Girlanda M."/>
            <person name="Perotto S."/>
            <person name="Kohler A."/>
            <person name="Nagy L.G."/>
            <person name="Floudas D."/>
            <person name="Copeland A."/>
            <person name="Barry K.W."/>
            <person name="Cichocki N."/>
            <person name="Veneault-Fourrey C."/>
            <person name="LaButti K."/>
            <person name="Lindquist E.A."/>
            <person name="Lipzen A."/>
            <person name="Lundell T."/>
            <person name="Morin E."/>
            <person name="Murat C."/>
            <person name="Sun H."/>
            <person name="Tunlid A."/>
            <person name="Henrissat B."/>
            <person name="Grigoriev I.V."/>
            <person name="Hibbett D.S."/>
            <person name="Martin F."/>
            <person name="Nordberg H.P."/>
            <person name="Cantor M.N."/>
            <person name="Hua S.X."/>
        </authorList>
    </citation>
    <scope>NUCLEOTIDE SEQUENCE [LARGE SCALE GENOMIC DNA]</scope>
    <source>
        <strain evidence="3 4">MUT 4182</strain>
    </source>
</reference>
<feature type="region of interest" description="Disordered" evidence="1">
    <location>
        <begin position="67"/>
        <end position="88"/>
    </location>
</feature>
<accession>A0A0C3Q8T1</accession>
<evidence type="ECO:0000313" key="3">
    <source>
        <dbReference type="EMBL" id="KIO20816.1"/>
    </source>
</evidence>
<keyword evidence="2" id="KW-1133">Transmembrane helix</keyword>
<gene>
    <name evidence="3" type="ORF">M407DRAFT_245682</name>
</gene>
<evidence type="ECO:0000256" key="2">
    <source>
        <dbReference type="SAM" id="Phobius"/>
    </source>
</evidence>
<reference evidence="4" key="2">
    <citation type="submission" date="2015-01" db="EMBL/GenBank/DDBJ databases">
        <title>Evolutionary Origins and Diversification of the Mycorrhizal Mutualists.</title>
        <authorList>
            <consortium name="DOE Joint Genome Institute"/>
            <consortium name="Mycorrhizal Genomics Consortium"/>
            <person name="Kohler A."/>
            <person name="Kuo A."/>
            <person name="Nagy L.G."/>
            <person name="Floudas D."/>
            <person name="Copeland A."/>
            <person name="Barry K.W."/>
            <person name="Cichocki N."/>
            <person name="Veneault-Fourrey C."/>
            <person name="LaButti K."/>
            <person name="Lindquist E.A."/>
            <person name="Lipzen A."/>
            <person name="Lundell T."/>
            <person name="Morin E."/>
            <person name="Murat C."/>
            <person name="Riley R."/>
            <person name="Ohm R."/>
            <person name="Sun H."/>
            <person name="Tunlid A."/>
            <person name="Henrissat B."/>
            <person name="Grigoriev I.V."/>
            <person name="Hibbett D.S."/>
            <person name="Martin F."/>
        </authorList>
    </citation>
    <scope>NUCLEOTIDE SEQUENCE [LARGE SCALE GENOMIC DNA]</scope>
    <source>
        <strain evidence="4">MUT 4182</strain>
    </source>
</reference>
<proteinExistence type="predicted"/>
<sequence>MPLSTAPLNIDQGWTMLLQLLTDLSEILLSTYGGIAIVRLFLDDRANQLETQERVELWEGFKKYTFGNHPTDENAKSFNSRENSGKEL</sequence>
<feature type="transmembrane region" description="Helical" evidence="2">
    <location>
        <begin position="20"/>
        <end position="42"/>
    </location>
</feature>
<keyword evidence="2" id="KW-0472">Membrane</keyword>